<protein>
    <submittedName>
        <fullName evidence="1">Uncharacterized protein</fullName>
    </submittedName>
</protein>
<reference evidence="1 2" key="1">
    <citation type="submission" date="2014-04" db="EMBL/GenBank/DDBJ databases">
        <authorList>
            <consortium name="DOE Joint Genome Institute"/>
            <person name="Kuo A."/>
            <person name="Girlanda M."/>
            <person name="Perotto S."/>
            <person name="Kohler A."/>
            <person name="Nagy L.G."/>
            <person name="Floudas D."/>
            <person name="Copeland A."/>
            <person name="Barry K.W."/>
            <person name="Cichocki N."/>
            <person name="Veneault-Fourrey C."/>
            <person name="LaButti K."/>
            <person name="Lindquist E.A."/>
            <person name="Lipzen A."/>
            <person name="Lundell T."/>
            <person name="Morin E."/>
            <person name="Murat C."/>
            <person name="Sun H."/>
            <person name="Tunlid A."/>
            <person name="Henrissat B."/>
            <person name="Grigoriev I.V."/>
            <person name="Hibbett D.S."/>
            <person name="Martin F."/>
            <person name="Nordberg H.P."/>
            <person name="Cantor M.N."/>
            <person name="Hua S.X."/>
        </authorList>
    </citation>
    <scope>NUCLEOTIDE SEQUENCE [LARGE SCALE GENOMIC DNA]</scope>
    <source>
        <strain evidence="1 2">MUT 4182</strain>
    </source>
</reference>
<gene>
    <name evidence="1" type="ORF">M407DRAFT_11567</name>
</gene>
<evidence type="ECO:0000313" key="1">
    <source>
        <dbReference type="EMBL" id="KIO19099.1"/>
    </source>
</evidence>
<evidence type="ECO:0000313" key="2">
    <source>
        <dbReference type="Proteomes" id="UP000054248"/>
    </source>
</evidence>
<accession>A0A0C3Q6U0</accession>
<name>A0A0C3Q6U0_9AGAM</name>
<dbReference type="AlphaFoldDB" id="A0A0C3Q6U0"/>
<dbReference type="OrthoDB" id="3199891at2759"/>
<sequence>MLGTVFSSSVIPATRARIVAAGSELGGFLLVGHSMLQRVLLKLAPYLPSTPIMQKLTSVRFEMTWKLEVDLELLGHFLPTSVTEVDVWASQLQKGGLGYQRFIAALATERKLPRLSSFSVAIHYQSRIDAGPDVSRVLETYPGIERLSGTLRPHHRLHQVLCLAGQLPCLRHFQMSDCDGMVLTREPEIPSLPYGSFPALESLELSSAPGCLGTLLVRVSSRKIQNIRLMVDAGNRLHEFQDAGGTPLADSFRAIGRLARLKALSVVLGIRTTWEIVHHILGCTELQTLTIVVRHNCDLVLQEGHLEQMGRAWRDLETMRLQLTDSYDSHTKFLELSHLHVIATEFRNLRKLAIKCDARSVSNGGFNVGDQAVAPRNSLEELDVGES</sequence>
<dbReference type="EMBL" id="KN823241">
    <property type="protein sequence ID" value="KIO19099.1"/>
    <property type="molecule type" value="Genomic_DNA"/>
</dbReference>
<keyword evidence="2" id="KW-1185">Reference proteome</keyword>
<proteinExistence type="predicted"/>
<dbReference type="Gene3D" id="3.80.10.10">
    <property type="entry name" value="Ribonuclease Inhibitor"/>
    <property type="match status" value="1"/>
</dbReference>
<organism evidence="1 2">
    <name type="scientific">Tulasnella calospora MUT 4182</name>
    <dbReference type="NCBI Taxonomy" id="1051891"/>
    <lineage>
        <taxon>Eukaryota</taxon>
        <taxon>Fungi</taxon>
        <taxon>Dikarya</taxon>
        <taxon>Basidiomycota</taxon>
        <taxon>Agaricomycotina</taxon>
        <taxon>Agaricomycetes</taxon>
        <taxon>Cantharellales</taxon>
        <taxon>Tulasnellaceae</taxon>
        <taxon>Tulasnella</taxon>
    </lineage>
</organism>
<dbReference type="InterPro" id="IPR032675">
    <property type="entry name" value="LRR_dom_sf"/>
</dbReference>
<reference evidence="2" key="2">
    <citation type="submission" date="2015-01" db="EMBL/GenBank/DDBJ databases">
        <title>Evolutionary Origins and Diversification of the Mycorrhizal Mutualists.</title>
        <authorList>
            <consortium name="DOE Joint Genome Institute"/>
            <consortium name="Mycorrhizal Genomics Consortium"/>
            <person name="Kohler A."/>
            <person name="Kuo A."/>
            <person name="Nagy L.G."/>
            <person name="Floudas D."/>
            <person name="Copeland A."/>
            <person name="Barry K.W."/>
            <person name="Cichocki N."/>
            <person name="Veneault-Fourrey C."/>
            <person name="LaButti K."/>
            <person name="Lindquist E.A."/>
            <person name="Lipzen A."/>
            <person name="Lundell T."/>
            <person name="Morin E."/>
            <person name="Murat C."/>
            <person name="Riley R."/>
            <person name="Ohm R."/>
            <person name="Sun H."/>
            <person name="Tunlid A."/>
            <person name="Henrissat B."/>
            <person name="Grigoriev I.V."/>
            <person name="Hibbett D.S."/>
            <person name="Martin F."/>
        </authorList>
    </citation>
    <scope>NUCLEOTIDE SEQUENCE [LARGE SCALE GENOMIC DNA]</scope>
    <source>
        <strain evidence="2">MUT 4182</strain>
    </source>
</reference>
<dbReference type="Proteomes" id="UP000054248">
    <property type="component" value="Unassembled WGS sequence"/>
</dbReference>
<dbReference type="HOGENOM" id="CLU_714093_0_0_1"/>